<sequence length="89" mass="9935">MALYLFIVCLDYVLHTFVDEIEDKGFTLQPAKSNRFPTVTVTDGGYADDLALQADEVCGAESLLHKLESADKGVNLYVKSDESVYMMHK</sequence>
<evidence type="ECO:0000256" key="1">
    <source>
        <dbReference type="SAM" id="SignalP"/>
    </source>
</evidence>
<reference evidence="2" key="1">
    <citation type="submission" date="2015-07" db="EMBL/GenBank/DDBJ databases">
        <title>MeaNS - Measles Nucleotide Surveillance Program.</title>
        <authorList>
            <person name="Tran T."/>
            <person name="Druce J."/>
        </authorList>
    </citation>
    <scope>NUCLEOTIDE SEQUENCE</scope>
    <source>
        <strain evidence="2">UCB-OBI-ISO-001</strain>
        <tissue evidence="2">Gonad</tissue>
    </source>
</reference>
<organism evidence="2">
    <name type="scientific">Octopus bimaculoides</name>
    <name type="common">California two-spotted octopus</name>
    <dbReference type="NCBI Taxonomy" id="37653"/>
    <lineage>
        <taxon>Eukaryota</taxon>
        <taxon>Metazoa</taxon>
        <taxon>Spiralia</taxon>
        <taxon>Lophotrochozoa</taxon>
        <taxon>Mollusca</taxon>
        <taxon>Cephalopoda</taxon>
        <taxon>Coleoidea</taxon>
        <taxon>Octopodiformes</taxon>
        <taxon>Octopoda</taxon>
        <taxon>Incirrata</taxon>
        <taxon>Octopodidae</taxon>
        <taxon>Octopus</taxon>
    </lineage>
</organism>
<proteinExistence type="predicted"/>
<accession>A0A0L8I047</accession>
<dbReference type="AlphaFoldDB" id="A0A0L8I047"/>
<keyword evidence="1" id="KW-0732">Signal</keyword>
<name>A0A0L8I047_OCTBM</name>
<dbReference type="OrthoDB" id="10072093at2759"/>
<evidence type="ECO:0000313" key="2">
    <source>
        <dbReference type="EMBL" id="KOF94415.1"/>
    </source>
</evidence>
<protein>
    <submittedName>
        <fullName evidence="2">Uncharacterized protein</fullName>
    </submittedName>
</protein>
<feature type="signal peptide" evidence="1">
    <location>
        <begin position="1"/>
        <end position="15"/>
    </location>
</feature>
<gene>
    <name evidence="2" type="ORF">OCBIM_22001738mg</name>
</gene>
<dbReference type="EMBL" id="KQ416959">
    <property type="protein sequence ID" value="KOF94415.1"/>
    <property type="molecule type" value="Genomic_DNA"/>
</dbReference>
<feature type="chain" id="PRO_5012384632" evidence="1">
    <location>
        <begin position="16"/>
        <end position="89"/>
    </location>
</feature>